<dbReference type="EMBL" id="ACIO01000149">
    <property type="protein sequence ID" value="EFC99827.1"/>
    <property type="molecule type" value="Genomic_DNA"/>
</dbReference>
<dbReference type="AlphaFoldDB" id="D3AED4"/>
<gene>
    <name evidence="1" type="ORF">CLOSTHATH_01965</name>
</gene>
<proteinExistence type="predicted"/>
<accession>D3AED4</accession>
<name>D3AED4_9FIRM</name>
<evidence type="ECO:0000313" key="1">
    <source>
        <dbReference type="EMBL" id="EFC99827.1"/>
    </source>
</evidence>
<dbReference type="HOGENOM" id="CLU_3118643_0_0_9"/>
<comment type="caution">
    <text evidence="1">The sequence shown here is derived from an EMBL/GenBank/DDBJ whole genome shotgun (WGS) entry which is preliminary data.</text>
</comment>
<protein>
    <submittedName>
        <fullName evidence="1">Uncharacterized protein</fullName>
    </submittedName>
</protein>
<sequence length="50" mass="6081">MAEAQRDRRRKEKRQYNREKRKELHVVRRLLSSFPLLDSAITAGFMHIEL</sequence>
<reference evidence="1 2" key="1">
    <citation type="submission" date="2010-01" db="EMBL/GenBank/DDBJ databases">
        <authorList>
            <person name="Weinstock G."/>
            <person name="Sodergren E."/>
            <person name="Clifton S."/>
            <person name="Fulton L."/>
            <person name="Fulton B."/>
            <person name="Courtney L."/>
            <person name="Fronick C."/>
            <person name="Harrison M."/>
            <person name="Strong C."/>
            <person name="Farmer C."/>
            <person name="Delahaunty K."/>
            <person name="Markovic C."/>
            <person name="Hall O."/>
            <person name="Minx P."/>
            <person name="Tomlinson C."/>
            <person name="Mitreva M."/>
            <person name="Nelson J."/>
            <person name="Hou S."/>
            <person name="Wollam A."/>
            <person name="Pepin K.H."/>
            <person name="Johnson M."/>
            <person name="Bhonagiri V."/>
            <person name="Nash W.E."/>
            <person name="Warren W."/>
            <person name="Chinwalla A."/>
            <person name="Mardis E.R."/>
            <person name="Wilson R.K."/>
        </authorList>
    </citation>
    <scope>NUCLEOTIDE SEQUENCE [LARGE SCALE GENOMIC DNA]</scope>
    <source>
        <strain evidence="1 2">DSM 13479</strain>
    </source>
</reference>
<dbReference type="Proteomes" id="UP000004968">
    <property type="component" value="Unassembled WGS sequence"/>
</dbReference>
<evidence type="ECO:0000313" key="2">
    <source>
        <dbReference type="Proteomes" id="UP000004968"/>
    </source>
</evidence>
<organism evidence="1 2">
    <name type="scientific">Hungatella hathewayi DSM 13479</name>
    <dbReference type="NCBI Taxonomy" id="566550"/>
    <lineage>
        <taxon>Bacteria</taxon>
        <taxon>Bacillati</taxon>
        <taxon>Bacillota</taxon>
        <taxon>Clostridia</taxon>
        <taxon>Lachnospirales</taxon>
        <taxon>Lachnospiraceae</taxon>
        <taxon>Hungatella</taxon>
    </lineage>
</organism>